<dbReference type="PANTHER" id="PTHR45929:SF3">
    <property type="entry name" value="JAK PATHWAY SIGNAL TRANSDUCTION ADAPTOR MOLECULE"/>
    <property type="match status" value="1"/>
</dbReference>
<feature type="region of interest" description="Disordered" evidence="12">
    <location>
        <begin position="195"/>
        <end position="279"/>
    </location>
</feature>
<evidence type="ECO:0000313" key="15">
    <source>
        <dbReference type="EMBL" id="PPQ80001.1"/>
    </source>
</evidence>
<dbReference type="SMART" id="SM00326">
    <property type="entry name" value="SH3"/>
    <property type="match status" value="1"/>
</dbReference>
<dbReference type="Pfam" id="PF00790">
    <property type="entry name" value="VHS"/>
    <property type="match status" value="1"/>
</dbReference>
<feature type="region of interest" description="Disordered" evidence="12">
    <location>
        <begin position="895"/>
        <end position="997"/>
    </location>
</feature>
<keyword evidence="6 11" id="KW-0728">SH3 domain</keyword>
<feature type="compositionally biased region" description="Polar residues" evidence="12">
    <location>
        <begin position="914"/>
        <end position="927"/>
    </location>
</feature>
<dbReference type="InterPro" id="IPR008942">
    <property type="entry name" value="ENTH_VHS"/>
</dbReference>
<comment type="caution">
    <text evidence="15">The sequence shown here is derived from an EMBL/GenBank/DDBJ whole genome shotgun (WGS) entry which is preliminary data.</text>
</comment>
<evidence type="ECO:0000256" key="6">
    <source>
        <dbReference type="ARBA" id="ARBA00022443"/>
    </source>
</evidence>
<feature type="compositionally biased region" description="Low complexity" evidence="12">
    <location>
        <begin position="265"/>
        <end position="279"/>
    </location>
</feature>
<dbReference type="GO" id="GO:0033565">
    <property type="term" value="C:ESCRT-0 complex"/>
    <property type="evidence" value="ECO:0007669"/>
    <property type="project" value="TreeGrafter"/>
</dbReference>
<dbReference type="GO" id="GO:0035091">
    <property type="term" value="F:phosphatidylinositol binding"/>
    <property type="evidence" value="ECO:0007669"/>
    <property type="project" value="InterPro"/>
</dbReference>
<dbReference type="AlphaFoldDB" id="A0A409WNC6"/>
<evidence type="ECO:0000259" key="14">
    <source>
        <dbReference type="PROSITE" id="PS50179"/>
    </source>
</evidence>
<feature type="compositionally biased region" description="Polar residues" evidence="12">
    <location>
        <begin position="938"/>
        <end position="948"/>
    </location>
</feature>
<dbReference type="CDD" id="cd16978">
    <property type="entry name" value="VHS_HSE1"/>
    <property type="match status" value="1"/>
</dbReference>
<dbReference type="FunFam" id="2.30.30.40:FF:000072">
    <property type="entry name" value="Unconventional Myosin IB"/>
    <property type="match status" value="1"/>
</dbReference>
<feature type="region of interest" description="Disordered" evidence="12">
    <location>
        <begin position="501"/>
        <end position="755"/>
    </location>
</feature>
<reference evidence="15 16" key="1">
    <citation type="journal article" date="2018" name="Evol. Lett.">
        <title>Horizontal gene cluster transfer increased hallucinogenic mushroom diversity.</title>
        <authorList>
            <person name="Reynolds H.T."/>
            <person name="Vijayakumar V."/>
            <person name="Gluck-Thaler E."/>
            <person name="Korotkin H.B."/>
            <person name="Matheny P.B."/>
            <person name="Slot J.C."/>
        </authorList>
    </citation>
    <scope>NUCLEOTIDE SEQUENCE [LARGE SCALE GENOMIC DNA]</scope>
    <source>
        <strain evidence="15 16">2631</strain>
    </source>
</reference>
<evidence type="ECO:0000256" key="11">
    <source>
        <dbReference type="PROSITE-ProRule" id="PRU00192"/>
    </source>
</evidence>
<dbReference type="CDD" id="cd11805">
    <property type="entry name" value="SH3_GRB2_like_C"/>
    <property type="match status" value="1"/>
</dbReference>
<dbReference type="STRING" id="93625.A0A409WNC6"/>
<dbReference type="Gene3D" id="1.25.40.90">
    <property type="match status" value="1"/>
</dbReference>
<feature type="region of interest" description="Disordered" evidence="12">
    <location>
        <begin position="300"/>
        <end position="335"/>
    </location>
</feature>
<dbReference type="SUPFAM" id="SSF50044">
    <property type="entry name" value="SH3-domain"/>
    <property type="match status" value="1"/>
</dbReference>
<evidence type="ECO:0000259" key="13">
    <source>
        <dbReference type="PROSITE" id="PS50002"/>
    </source>
</evidence>
<feature type="compositionally biased region" description="Low complexity" evidence="12">
    <location>
        <begin position="538"/>
        <end position="574"/>
    </location>
</feature>
<dbReference type="CDD" id="cd21386">
    <property type="entry name" value="GAT_Hse1"/>
    <property type="match status" value="1"/>
</dbReference>
<proteinExistence type="inferred from homology"/>
<accession>A0A409WNC6</accession>
<dbReference type="PROSITE" id="PS50179">
    <property type="entry name" value="VHS"/>
    <property type="match status" value="1"/>
</dbReference>
<dbReference type="InterPro" id="IPR004152">
    <property type="entry name" value="GAT_dom"/>
</dbReference>
<dbReference type="Gene3D" id="1.20.5.1940">
    <property type="match status" value="1"/>
</dbReference>
<keyword evidence="9" id="KW-0653">Protein transport</keyword>
<protein>
    <recommendedName>
        <fullName evidence="4">Class E vacuolar protein-sorting machinery protein HSE1</fullName>
    </recommendedName>
    <alternativeName>
        <fullName evidence="5">Class E vacuolar protein-sorting machinery protein hse1</fullName>
    </alternativeName>
</protein>
<evidence type="ECO:0000256" key="4">
    <source>
        <dbReference type="ARBA" id="ARBA00017923"/>
    </source>
</evidence>
<feature type="compositionally biased region" description="Gly residues" evidence="12">
    <location>
        <begin position="963"/>
        <end position="973"/>
    </location>
</feature>
<keyword evidence="10" id="KW-0472">Membrane</keyword>
<dbReference type="InterPro" id="IPR001452">
    <property type="entry name" value="SH3_domain"/>
</dbReference>
<feature type="compositionally biased region" description="Gly residues" evidence="12">
    <location>
        <begin position="199"/>
        <end position="220"/>
    </location>
</feature>
<feature type="domain" description="SH3" evidence="13">
    <location>
        <begin position="340"/>
        <end position="399"/>
    </location>
</feature>
<evidence type="ECO:0000256" key="10">
    <source>
        <dbReference type="ARBA" id="ARBA00023136"/>
    </source>
</evidence>
<evidence type="ECO:0000313" key="16">
    <source>
        <dbReference type="Proteomes" id="UP000283269"/>
    </source>
</evidence>
<evidence type="ECO:0000256" key="12">
    <source>
        <dbReference type="SAM" id="MobiDB-lite"/>
    </source>
</evidence>
<dbReference type="Gene3D" id="2.30.30.40">
    <property type="entry name" value="SH3 Domains"/>
    <property type="match status" value="1"/>
</dbReference>
<dbReference type="InterPro" id="IPR036028">
    <property type="entry name" value="SH3-like_dom_sf"/>
</dbReference>
<dbReference type="PANTHER" id="PTHR45929">
    <property type="entry name" value="JAK PATHWAY SIGNAL TRANSDUCTION ADAPTOR MOLECULE"/>
    <property type="match status" value="1"/>
</dbReference>
<dbReference type="PRINTS" id="PR00452">
    <property type="entry name" value="SH3DOMAIN"/>
</dbReference>
<dbReference type="GO" id="GO:0010008">
    <property type="term" value="C:endosome membrane"/>
    <property type="evidence" value="ECO:0007669"/>
    <property type="project" value="UniProtKB-SubCell"/>
</dbReference>
<feature type="compositionally biased region" description="Low complexity" evidence="12">
    <location>
        <begin position="824"/>
        <end position="847"/>
    </location>
</feature>
<organism evidence="15 16">
    <name type="scientific">Psilocybe cyanescens</name>
    <dbReference type="NCBI Taxonomy" id="93625"/>
    <lineage>
        <taxon>Eukaryota</taxon>
        <taxon>Fungi</taxon>
        <taxon>Dikarya</taxon>
        <taxon>Basidiomycota</taxon>
        <taxon>Agaricomycotina</taxon>
        <taxon>Agaricomycetes</taxon>
        <taxon>Agaricomycetidae</taxon>
        <taxon>Agaricales</taxon>
        <taxon>Agaricineae</taxon>
        <taxon>Strophariaceae</taxon>
        <taxon>Psilocybe</taxon>
    </lineage>
</organism>
<feature type="compositionally biased region" description="Low complexity" evidence="12">
    <location>
        <begin position="585"/>
        <end position="641"/>
    </location>
</feature>
<evidence type="ECO:0000256" key="8">
    <source>
        <dbReference type="ARBA" id="ARBA00022753"/>
    </source>
</evidence>
<feature type="compositionally biased region" description="Low complexity" evidence="12">
    <location>
        <begin position="221"/>
        <end position="240"/>
    </location>
</feature>
<dbReference type="InterPro" id="IPR003903">
    <property type="entry name" value="UIM_dom"/>
</dbReference>
<feature type="compositionally biased region" description="Low complexity" evidence="12">
    <location>
        <begin position="805"/>
        <end position="815"/>
    </location>
</feature>
<evidence type="ECO:0000256" key="7">
    <source>
        <dbReference type="ARBA" id="ARBA00022448"/>
    </source>
</evidence>
<dbReference type="GO" id="GO:0043130">
    <property type="term" value="F:ubiquitin binding"/>
    <property type="evidence" value="ECO:0007669"/>
    <property type="project" value="InterPro"/>
</dbReference>
<dbReference type="PROSITE" id="PS50002">
    <property type="entry name" value="SH3"/>
    <property type="match status" value="1"/>
</dbReference>
<feature type="compositionally biased region" description="Low complexity" evidence="12">
    <location>
        <begin position="654"/>
        <end position="751"/>
    </location>
</feature>
<dbReference type="SMART" id="SM00288">
    <property type="entry name" value="VHS"/>
    <property type="match status" value="1"/>
</dbReference>
<evidence type="ECO:0000256" key="1">
    <source>
        <dbReference type="ARBA" id="ARBA00002654"/>
    </source>
</evidence>
<feature type="compositionally biased region" description="Polar residues" evidence="12">
    <location>
        <begin position="979"/>
        <end position="990"/>
    </location>
</feature>
<feature type="compositionally biased region" description="Low complexity" evidence="12">
    <location>
        <begin position="895"/>
        <end position="913"/>
    </location>
</feature>
<dbReference type="Pfam" id="PF03127">
    <property type="entry name" value="GAT"/>
    <property type="match status" value="1"/>
</dbReference>
<evidence type="ECO:0000256" key="5">
    <source>
        <dbReference type="ARBA" id="ARBA00018978"/>
    </source>
</evidence>
<evidence type="ECO:0000256" key="9">
    <source>
        <dbReference type="ARBA" id="ARBA00022927"/>
    </source>
</evidence>
<dbReference type="PROSITE" id="PS50330">
    <property type="entry name" value="UIM"/>
    <property type="match status" value="1"/>
</dbReference>
<dbReference type="OrthoDB" id="10255964at2759"/>
<feature type="region of interest" description="Disordered" evidence="12">
    <location>
        <begin position="799"/>
        <end position="847"/>
    </location>
</feature>
<dbReference type="SUPFAM" id="SSF89009">
    <property type="entry name" value="GAT-like domain"/>
    <property type="match status" value="1"/>
</dbReference>
<dbReference type="InterPro" id="IPR002014">
    <property type="entry name" value="VHS_dom"/>
</dbReference>
<gene>
    <name evidence="15" type="ORF">CVT25_001407</name>
</gene>
<keyword evidence="16" id="KW-1185">Reference proteome</keyword>
<dbReference type="InterPro" id="IPR050670">
    <property type="entry name" value="STAM"/>
</dbReference>
<dbReference type="SUPFAM" id="SSF48464">
    <property type="entry name" value="ENTH/VHS domain"/>
    <property type="match status" value="1"/>
</dbReference>
<comment type="subcellular location">
    <subcellularLocation>
        <location evidence="2">Endosome membrane</location>
        <topology evidence="2">Peripheral membrane protein</topology>
        <orientation evidence="2">Cytoplasmic side</orientation>
    </subcellularLocation>
</comment>
<keyword evidence="7" id="KW-0813">Transport</keyword>
<evidence type="ECO:0000256" key="2">
    <source>
        <dbReference type="ARBA" id="ARBA00004125"/>
    </source>
</evidence>
<dbReference type="Pfam" id="PF00018">
    <property type="entry name" value="SH3_1"/>
    <property type="match status" value="1"/>
</dbReference>
<feature type="domain" description="VHS" evidence="14">
    <location>
        <begin position="17"/>
        <end position="147"/>
    </location>
</feature>
<dbReference type="GO" id="GO:0043328">
    <property type="term" value="P:protein transport to vacuole involved in ubiquitin-dependent protein catabolic process via the multivesicular body sorting pathway"/>
    <property type="evidence" value="ECO:0007669"/>
    <property type="project" value="TreeGrafter"/>
</dbReference>
<comment type="function">
    <text evidence="1">Component of the ESCRT-0 complex which is the sorting receptor for ubiquitinated cargo proteins at the multivesicular body (MVB).</text>
</comment>
<dbReference type="Proteomes" id="UP000283269">
    <property type="component" value="Unassembled WGS sequence"/>
</dbReference>
<comment type="similarity">
    <text evidence="3">Belongs to the STAM family.</text>
</comment>
<evidence type="ECO:0000256" key="3">
    <source>
        <dbReference type="ARBA" id="ARBA00009666"/>
    </source>
</evidence>
<sequence length="997" mass="107304">MFGGGTSTEYDDIVNKTTDENLTSENWELILNLCDKVQDEGQTGAHNAIAAILKRLAHRNPNVQLYALSLTESLSKNLGIEIHRELASRAFTQGLEKLITDRNTHEKVRRRALGLIALWTAEFEKDESLGIMEDCYNTLKAKNYKFEQPEEPAPPTVDDDIRRKEEEELQRVLEMSMQDRGGRAQWADYSLAAASSSGAGAGGGSGSAVAGAGAGGGGRSGSIATSANASTNANKGAGSSHPFAQPKYQAGGYVPARTPSPTSMAAQQRQQQQQYQAAVHAQQAQQAQQAQAVAPPIAESLPPTLASTSTPAAPASAAAPAPASTTTNTNPTALTSSTTNIITRVRALHTFEATEPGELAFEQGDVIKVVDRGYKDWWRGQLKGRTGIFPVNYVEAMPEPTAAELAKEAEQEAAVFAQAVNVEKLLNMLRAMDPAKDNLADNEEIQELYRASMALRPKIVKLIDKYSQKRADLVSMNETFVRARNIFDRMMEESLARHTAVYDQPYHRPSPYAPQGRPDSRGPAGRRAEYGPSPGPVPSGVGQPPYGWNAPAAVYEQQQQQPGPGYGGYAPATPGGYGMIPAPGPQTVGTPGQQIPQQGYQQQPPPHQQHQPQQQPQQQPPQQQQPQQQQVPGGYGVVPQGGYAGHQPGVPYTQQGPTPYPTQQQQAPPQQQQQQVDQQFIQPQQPIQQLQQPIQAQPIQQQQQQQQPVQPVQQQAQAQPVQQQQAQQQQQQAQAQPVQHQHQQQPIQGPITGPPPYVYNPAYTYADANVQAWAQYYAQGGRDLAGAVYFLAIPGVTEGQGQGQAQGAASPQRQQSLETKGVEQQQQQPQQQPLQRQQSYQAQAQVQAQPSSSELAYGAGPATAAVRAVSPAFSQQQQQPQQISTMPRYQLQDQPLAQLQQQQQQQPQYANQYITDTAASPSPTSPVGSAPRPGTAGSYHSPTQNAATPSWVLPKKTPASGTPGLGQGQGQFGGVNLSDPGSASAVQTSGQGVGLPA</sequence>
<name>A0A409WNC6_PSICY</name>
<keyword evidence="8" id="KW-0967">Endosome</keyword>
<dbReference type="EMBL" id="NHYD01003353">
    <property type="protein sequence ID" value="PPQ80001.1"/>
    <property type="molecule type" value="Genomic_DNA"/>
</dbReference>
<dbReference type="InParanoid" id="A0A409WNC6"/>